<dbReference type="EMBL" id="CP018171">
    <property type="protein sequence ID" value="APH70853.1"/>
    <property type="molecule type" value="Genomic_DNA"/>
</dbReference>
<dbReference type="SUPFAM" id="SSF55469">
    <property type="entry name" value="FMN-dependent nitroreductase-like"/>
    <property type="match status" value="1"/>
</dbReference>
<keyword evidence="6" id="KW-1185">Reference proteome</keyword>
<keyword evidence="2" id="KW-0288">FMN</keyword>
<dbReference type="GO" id="GO:0016491">
    <property type="term" value="F:oxidoreductase activity"/>
    <property type="evidence" value="ECO:0007669"/>
    <property type="project" value="UniProtKB-KW"/>
</dbReference>
<protein>
    <submittedName>
        <fullName evidence="5">Nitroreductase family protein</fullName>
    </submittedName>
</protein>
<evidence type="ECO:0000256" key="1">
    <source>
        <dbReference type="ARBA" id="ARBA00022630"/>
    </source>
</evidence>
<keyword evidence="3" id="KW-0560">Oxidoreductase</keyword>
<name>A0A1L3SN71_9HYPH</name>
<dbReference type="STRING" id="1670800.BSQ44_05260"/>
<sequence>MDRKSEVLLDFEHLDAAETARRASAFRALMNRRRTVRDFSDRPVPRAVIEDCVMTAATAPSGANQQPWTFVCISDPQTKRRIREAAEEEERGFYAGRASEEWLEALAPLGTDENKPFLETAPWLIAIFAQRYGTTEDGRRIKHYYVPESVGIASGFLIAALHGAGLATLTHTPSPMGFLNEICGRPENEKAVILLVAGYPAERATVPDIARKPAGQVLVWRE</sequence>
<dbReference type="InterPro" id="IPR000415">
    <property type="entry name" value="Nitroreductase-like"/>
</dbReference>
<evidence type="ECO:0000256" key="2">
    <source>
        <dbReference type="ARBA" id="ARBA00022643"/>
    </source>
</evidence>
<dbReference type="AlphaFoldDB" id="A0A1L3SN71"/>
<proteinExistence type="predicted"/>
<dbReference type="RefSeq" id="WP_072602262.1">
    <property type="nucleotide sequence ID" value="NZ_CP018171.1"/>
</dbReference>
<dbReference type="InterPro" id="IPR050627">
    <property type="entry name" value="Nitroreductase/BluB"/>
</dbReference>
<evidence type="ECO:0000259" key="4">
    <source>
        <dbReference type="Pfam" id="PF00881"/>
    </source>
</evidence>
<evidence type="ECO:0000313" key="5">
    <source>
        <dbReference type="EMBL" id="APH70853.1"/>
    </source>
</evidence>
<dbReference type="InterPro" id="IPR029479">
    <property type="entry name" value="Nitroreductase"/>
</dbReference>
<evidence type="ECO:0000256" key="3">
    <source>
        <dbReference type="ARBA" id="ARBA00023002"/>
    </source>
</evidence>
<dbReference type="Gene3D" id="3.40.109.10">
    <property type="entry name" value="NADH Oxidase"/>
    <property type="match status" value="1"/>
</dbReference>
<reference evidence="6" key="1">
    <citation type="submission" date="2016-11" db="EMBL/GenBank/DDBJ databases">
        <title>Mesorhizobium oceanicum sp. nov., isolated from deep seawater in South China Sea.</title>
        <authorList>
            <person name="Fu G.-Y."/>
        </authorList>
    </citation>
    <scope>NUCLEOTIDE SEQUENCE [LARGE SCALE GENOMIC DNA]</scope>
    <source>
        <strain evidence="6">B7</strain>
    </source>
</reference>
<organism evidence="5 6">
    <name type="scientific">Aquibium oceanicum</name>
    <dbReference type="NCBI Taxonomy" id="1670800"/>
    <lineage>
        <taxon>Bacteria</taxon>
        <taxon>Pseudomonadati</taxon>
        <taxon>Pseudomonadota</taxon>
        <taxon>Alphaproteobacteria</taxon>
        <taxon>Hyphomicrobiales</taxon>
        <taxon>Phyllobacteriaceae</taxon>
        <taxon>Aquibium</taxon>
    </lineage>
</organism>
<dbReference type="Pfam" id="PF00881">
    <property type="entry name" value="Nitroreductase"/>
    <property type="match status" value="1"/>
</dbReference>
<evidence type="ECO:0000313" key="6">
    <source>
        <dbReference type="Proteomes" id="UP000182840"/>
    </source>
</evidence>
<keyword evidence="1" id="KW-0285">Flavoprotein</keyword>
<accession>A0A1L3SN71</accession>
<dbReference type="PANTHER" id="PTHR23026">
    <property type="entry name" value="NADPH NITROREDUCTASE"/>
    <property type="match status" value="1"/>
</dbReference>
<dbReference type="PANTHER" id="PTHR23026:SF90">
    <property type="entry name" value="IODOTYROSINE DEIODINASE 1"/>
    <property type="match status" value="1"/>
</dbReference>
<dbReference type="KEGG" id="meso:BSQ44_05260"/>
<dbReference type="Proteomes" id="UP000182840">
    <property type="component" value="Chromosome"/>
</dbReference>
<dbReference type="CDD" id="cd02144">
    <property type="entry name" value="iodotyrosine_dehalogenase"/>
    <property type="match status" value="1"/>
</dbReference>
<feature type="domain" description="Nitroreductase" evidence="4">
    <location>
        <begin position="32"/>
        <end position="199"/>
    </location>
</feature>
<gene>
    <name evidence="5" type="ORF">BSQ44_05260</name>
</gene>